<dbReference type="PROSITE" id="PS50893">
    <property type="entry name" value="ABC_TRANSPORTER_2"/>
    <property type="match status" value="1"/>
</dbReference>
<evidence type="ECO:0000256" key="2">
    <source>
        <dbReference type="ARBA" id="ARBA00022448"/>
    </source>
</evidence>
<keyword evidence="4 9" id="KW-0812">Transmembrane</keyword>
<dbReference type="CDD" id="cd06581">
    <property type="entry name" value="TM_PBP1_LivM_like"/>
    <property type="match status" value="1"/>
</dbReference>
<dbReference type="GO" id="GO:0005524">
    <property type="term" value="F:ATP binding"/>
    <property type="evidence" value="ECO:0007669"/>
    <property type="project" value="UniProtKB-KW"/>
</dbReference>
<evidence type="ECO:0000256" key="3">
    <source>
        <dbReference type="ARBA" id="ARBA00022475"/>
    </source>
</evidence>
<dbReference type="CDD" id="cd03219">
    <property type="entry name" value="ABC_Mj1267_LivG_branched"/>
    <property type="match status" value="1"/>
</dbReference>
<feature type="transmembrane region" description="Helical" evidence="9">
    <location>
        <begin position="167"/>
        <end position="186"/>
    </location>
</feature>
<dbReference type="InterPro" id="IPR043428">
    <property type="entry name" value="LivM-like"/>
</dbReference>
<dbReference type="PANTHER" id="PTHR45772">
    <property type="entry name" value="CONSERVED COMPONENT OF ABC TRANSPORTER FOR NATURAL AMINO ACIDS-RELATED"/>
    <property type="match status" value="1"/>
</dbReference>
<dbReference type="PANTHER" id="PTHR45772:SF7">
    <property type="entry name" value="AMINO ACID ABC TRANSPORTER ATP-BINDING PROTEIN"/>
    <property type="match status" value="1"/>
</dbReference>
<gene>
    <name evidence="11" type="ORF">GXW71_17395</name>
</gene>
<dbReference type="InterPro" id="IPR001851">
    <property type="entry name" value="ABC_transp_permease"/>
</dbReference>
<keyword evidence="12" id="KW-1185">Reference proteome</keyword>
<evidence type="ECO:0000256" key="9">
    <source>
        <dbReference type="SAM" id="Phobius"/>
    </source>
</evidence>
<accession>A0ABS5F0R7</accession>
<proteinExistence type="predicted"/>
<evidence type="ECO:0000256" key="6">
    <source>
        <dbReference type="ARBA" id="ARBA00022840"/>
    </source>
</evidence>
<feature type="transmembrane region" description="Helical" evidence="9">
    <location>
        <begin position="32"/>
        <end position="52"/>
    </location>
</feature>
<keyword evidence="2" id="KW-0813">Transport</keyword>
<dbReference type="SUPFAM" id="SSF52540">
    <property type="entry name" value="P-loop containing nucleoside triphosphate hydrolases"/>
    <property type="match status" value="1"/>
</dbReference>
<feature type="transmembrane region" description="Helical" evidence="9">
    <location>
        <begin position="252"/>
        <end position="278"/>
    </location>
</feature>
<feature type="transmembrane region" description="Helical" evidence="9">
    <location>
        <begin position="83"/>
        <end position="105"/>
    </location>
</feature>
<feature type="transmembrane region" description="Helical" evidence="9">
    <location>
        <begin position="112"/>
        <end position="130"/>
    </location>
</feature>
<evidence type="ECO:0000256" key="4">
    <source>
        <dbReference type="ARBA" id="ARBA00022692"/>
    </source>
</evidence>
<evidence type="ECO:0000256" key="7">
    <source>
        <dbReference type="ARBA" id="ARBA00022989"/>
    </source>
</evidence>
<evidence type="ECO:0000256" key="5">
    <source>
        <dbReference type="ARBA" id="ARBA00022741"/>
    </source>
</evidence>
<comment type="caution">
    <text evidence="11">The sequence shown here is derived from an EMBL/GenBank/DDBJ whole genome shotgun (WGS) entry which is preliminary data.</text>
</comment>
<dbReference type="InterPro" id="IPR051120">
    <property type="entry name" value="ABC_AA/LPS_Transport"/>
</dbReference>
<dbReference type="Proteomes" id="UP001196870">
    <property type="component" value="Unassembled WGS sequence"/>
</dbReference>
<organism evidence="11 12">
    <name type="scientific">Plastoroseomonas hellenica</name>
    <dbReference type="NCBI Taxonomy" id="2687306"/>
    <lineage>
        <taxon>Bacteria</taxon>
        <taxon>Pseudomonadati</taxon>
        <taxon>Pseudomonadota</taxon>
        <taxon>Alphaproteobacteria</taxon>
        <taxon>Acetobacterales</taxon>
        <taxon>Acetobacteraceae</taxon>
        <taxon>Plastoroseomonas</taxon>
    </lineage>
</organism>
<dbReference type="InterPro" id="IPR027417">
    <property type="entry name" value="P-loop_NTPase"/>
</dbReference>
<feature type="transmembrane region" description="Helical" evidence="9">
    <location>
        <begin position="59"/>
        <end position="77"/>
    </location>
</feature>
<dbReference type="Pfam" id="PF00005">
    <property type="entry name" value="ABC_tran"/>
    <property type="match status" value="1"/>
</dbReference>
<keyword evidence="7 9" id="KW-1133">Transmembrane helix</keyword>
<evidence type="ECO:0000313" key="12">
    <source>
        <dbReference type="Proteomes" id="UP001196870"/>
    </source>
</evidence>
<keyword evidence="8 9" id="KW-0472">Membrane</keyword>
<dbReference type="InterPro" id="IPR003439">
    <property type="entry name" value="ABC_transporter-like_ATP-bd"/>
</dbReference>
<evidence type="ECO:0000256" key="8">
    <source>
        <dbReference type="ARBA" id="ARBA00023136"/>
    </source>
</evidence>
<keyword evidence="5" id="KW-0547">Nucleotide-binding</keyword>
<evidence type="ECO:0000256" key="1">
    <source>
        <dbReference type="ARBA" id="ARBA00004651"/>
    </source>
</evidence>
<feature type="domain" description="ABC transporter" evidence="10">
    <location>
        <begin position="357"/>
        <end position="592"/>
    </location>
</feature>
<keyword evidence="6 11" id="KW-0067">ATP-binding</keyword>
<evidence type="ECO:0000313" key="11">
    <source>
        <dbReference type="EMBL" id="MBR0666139.1"/>
    </source>
</evidence>
<name>A0ABS5F0R7_9PROT</name>
<dbReference type="InterPro" id="IPR032823">
    <property type="entry name" value="BCA_ABC_TP_C"/>
</dbReference>
<dbReference type="Pfam" id="PF02653">
    <property type="entry name" value="BPD_transp_2"/>
    <property type="match status" value="1"/>
</dbReference>
<reference evidence="12" key="1">
    <citation type="journal article" date="2021" name="Syst. Appl. Microbiol.">
        <title>Roseomonas hellenica sp. nov., isolated from roots of wild-growing Alkanna tinctoria.</title>
        <authorList>
            <person name="Rat A."/>
            <person name="Naranjo H.D."/>
            <person name="Lebbe L."/>
            <person name="Cnockaert M."/>
            <person name="Krigas N."/>
            <person name="Grigoriadou K."/>
            <person name="Maloupa E."/>
            <person name="Willems A."/>
        </authorList>
    </citation>
    <scope>NUCLEOTIDE SEQUENCE [LARGE SCALE GENOMIC DNA]</scope>
    <source>
        <strain evidence="12">LMG 31523</strain>
    </source>
</reference>
<dbReference type="Pfam" id="PF12399">
    <property type="entry name" value="BCA_ABC_TP_C"/>
    <property type="match status" value="1"/>
</dbReference>
<dbReference type="Gene3D" id="3.40.50.300">
    <property type="entry name" value="P-loop containing nucleotide triphosphate hydrolases"/>
    <property type="match status" value="1"/>
</dbReference>
<dbReference type="SMART" id="SM00382">
    <property type="entry name" value="AAA"/>
    <property type="match status" value="1"/>
</dbReference>
<comment type="subcellular location">
    <subcellularLocation>
        <location evidence="1">Cell membrane</location>
        <topology evidence="1">Multi-pass membrane protein</topology>
    </subcellularLocation>
</comment>
<feature type="transmembrane region" description="Helical" evidence="9">
    <location>
        <begin position="298"/>
        <end position="323"/>
    </location>
</feature>
<keyword evidence="3" id="KW-1003">Cell membrane</keyword>
<feature type="transmembrane region" description="Helical" evidence="9">
    <location>
        <begin position="219"/>
        <end position="240"/>
    </location>
</feature>
<dbReference type="InterPro" id="IPR003593">
    <property type="entry name" value="AAA+_ATPase"/>
</dbReference>
<sequence>MRAAAAIAGLFALFAVPFWVIPAYDAEAAGFWQHIFVTIFVFAAMACAWNILGGFAGQLSLGQTIFYGIGGYAAALMNQHFGLIPWIGMFAGAAVSVVVAVLIAWPCLRLRGPFFTLSTIAFLEVIRLLAIHFKDWTGGSAGLPVPMFVGTELRIGWSWMLFREKENYLVIAFGLLVLALIASWLVRRSRLGFSLVAVREREDAARAVGINTTAVKLSAFAISAGLTSLVGSFHGIYLNFIDPETMFSLPTAIQVAMFALIGGLGTVSGPIWGTLLVVPIAEAARGWLGAGANGLHGLVYGVVLVAVVLTMPHGLVGSIGPWLRRRFGAARAVDPTRIAAPVTGDAIARPPIGPVILEAQGLTRRFGGLIATNDVSLTLREGEVLGVIGPNGAGKTTLFNLLSGFLPPSAGTLRVMMPDGSWVTPSAPHAFAAAGVARTFQIVQPFAGLSVLENVMLGAFHQTRSATEARRIAEEVATRCGLGALLLAEARSLTVGGAKRLEVARALAMGPRILLLDEVMAGLNPADVTAAVELVKAVRDSGVAVIAIEHVMAAIMAISDRIIVINSGRMIAEGTPDEIARNPAVIEAYLGEDYVHVAA</sequence>
<evidence type="ECO:0000259" key="10">
    <source>
        <dbReference type="PROSITE" id="PS50893"/>
    </source>
</evidence>
<dbReference type="EMBL" id="JAAGBB010000020">
    <property type="protein sequence ID" value="MBR0666139.1"/>
    <property type="molecule type" value="Genomic_DNA"/>
</dbReference>
<protein>
    <submittedName>
        <fullName evidence="11">Branched-chain amino acid ABC transporter ATP-binding protein/permease</fullName>
    </submittedName>
</protein>